<accession>A0A1M7RL77</accession>
<organism evidence="3 4">
    <name type="scientific">Cryptosporangium aurantiacum</name>
    <dbReference type="NCBI Taxonomy" id="134849"/>
    <lineage>
        <taxon>Bacteria</taxon>
        <taxon>Bacillati</taxon>
        <taxon>Actinomycetota</taxon>
        <taxon>Actinomycetes</taxon>
        <taxon>Cryptosporangiales</taxon>
        <taxon>Cryptosporangiaceae</taxon>
        <taxon>Cryptosporangium</taxon>
    </lineage>
</organism>
<gene>
    <name evidence="3" type="ORF">SAMN05443668_118134</name>
</gene>
<keyword evidence="2" id="KW-0812">Transmembrane</keyword>
<proteinExistence type="predicted"/>
<feature type="compositionally biased region" description="Low complexity" evidence="1">
    <location>
        <begin position="198"/>
        <end position="217"/>
    </location>
</feature>
<evidence type="ECO:0000313" key="3">
    <source>
        <dbReference type="EMBL" id="SHN46901.1"/>
    </source>
</evidence>
<name>A0A1M7RL77_9ACTN</name>
<dbReference type="AlphaFoldDB" id="A0A1M7RL77"/>
<feature type="transmembrane region" description="Helical" evidence="2">
    <location>
        <begin position="29"/>
        <end position="50"/>
    </location>
</feature>
<feature type="region of interest" description="Disordered" evidence="1">
    <location>
        <begin position="63"/>
        <end position="128"/>
    </location>
</feature>
<feature type="region of interest" description="Disordered" evidence="1">
    <location>
        <begin position="140"/>
        <end position="217"/>
    </location>
</feature>
<keyword evidence="4" id="KW-1185">Reference proteome</keyword>
<keyword evidence="2" id="KW-1133">Transmembrane helix</keyword>
<dbReference type="Proteomes" id="UP000184440">
    <property type="component" value="Unassembled WGS sequence"/>
</dbReference>
<sequence length="217" mass="22364">MRQAGQDLIPGGALHRLRTASPRRRRAQLGGLIALCALATGSTGALLAVANAGVDLVRIRPVEPGPSSPPRAEGLPAGQAGSVTPTREPAFGWSEREARRPYVARSPRSRPTLVRASPSTTATARALSDDWVEPFESFEFSGDKSFRAAPTPGESGAATSRPAPASPGEGSARPDETAPDSAGPTERPPAVGVVSARPTPSESPLPTSLTELEIPPG</sequence>
<keyword evidence="2" id="KW-0472">Membrane</keyword>
<evidence type="ECO:0000256" key="2">
    <source>
        <dbReference type="SAM" id="Phobius"/>
    </source>
</evidence>
<dbReference type="EMBL" id="FRCS01000018">
    <property type="protein sequence ID" value="SHN46901.1"/>
    <property type="molecule type" value="Genomic_DNA"/>
</dbReference>
<evidence type="ECO:0000256" key="1">
    <source>
        <dbReference type="SAM" id="MobiDB-lite"/>
    </source>
</evidence>
<feature type="compositionally biased region" description="Low complexity" evidence="1">
    <location>
        <begin position="115"/>
        <end position="126"/>
    </location>
</feature>
<evidence type="ECO:0000313" key="4">
    <source>
        <dbReference type="Proteomes" id="UP000184440"/>
    </source>
</evidence>
<dbReference type="OrthoDB" id="9945681at2"/>
<reference evidence="3 4" key="1">
    <citation type="submission" date="2016-11" db="EMBL/GenBank/DDBJ databases">
        <authorList>
            <person name="Jaros S."/>
            <person name="Januszkiewicz K."/>
            <person name="Wedrychowicz H."/>
        </authorList>
    </citation>
    <scope>NUCLEOTIDE SEQUENCE [LARGE SCALE GENOMIC DNA]</scope>
    <source>
        <strain evidence="3 4">DSM 46144</strain>
    </source>
</reference>
<dbReference type="RefSeq" id="WP_073264257.1">
    <property type="nucleotide sequence ID" value="NZ_FRCS01000018.1"/>
</dbReference>
<protein>
    <submittedName>
        <fullName evidence="3">Uncharacterized protein</fullName>
    </submittedName>
</protein>